<reference evidence="2 3" key="1">
    <citation type="submission" date="2019-06" db="EMBL/GenBank/DDBJ databases">
        <title>Whole genome shotgun sequence of Brevibacillus reuszeri NBRC 15719.</title>
        <authorList>
            <person name="Hosoyama A."/>
            <person name="Uohara A."/>
            <person name="Ohji S."/>
            <person name="Ichikawa N."/>
        </authorList>
    </citation>
    <scope>NUCLEOTIDE SEQUENCE [LARGE SCALE GENOMIC DNA]</scope>
    <source>
        <strain evidence="2 3">NBRC 15719</strain>
    </source>
</reference>
<protein>
    <submittedName>
        <fullName evidence="2">Uncharacterized protein</fullName>
    </submittedName>
</protein>
<dbReference type="EMBL" id="BJON01000020">
    <property type="protein sequence ID" value="GED71329.1"/>
    <property type="molecule type" value="Genomic_DNA"/>
</dbReference>
<feature type="region of interest" description="Disordered" evidence="1">
    <location>
        <begin position="179"/>
        <end position="198"/>
    </location>
</feature>
<keyword evidence="3" id="KW-1185">Reference proteome</keyword>
<evidence type="ECO:0000256" key="1">
    <source>
        <dbReference type="SAM" id="MobiDB-lite"/>
    </source>
</evidence>
<evidence type="ECO:0000313" key="2">
    <source>
        <dbReference type="EMBL" id="GED71329.1"/>
    </source>
</evidence>
<name>A0ABQ0TU14_9BACL</name>
<proteinExistence type="predicted"/>
<dbReference type="Proteomes" id="UP000319578">
    <property type="component" value="Unassembled WGS sequence"/>
</dbReference>
<organism evidence="2 3">
    <name type="scientific">Brevibacillus reuszeri</name>
    <dbReference type="NCBI Taxonomy" id="54915"/>
    <lineage>
        <taxon>Bacteria</taxon>
        <taxon>Bacillati</taxon>
        <taxon>Bacillota</taxon>
        <taxon>Bacilli</taxon>
        <taxon>Bacillales</taxon>
        <taxon>Paenibacillaceae</taxon>
        <taxon>Brevibacillus</taxon>
    </lineage>
</organism>
<comment type="caution">
    <text evidence="2">The sequence shown here is derived from an EMBL/GenBank/DDBJ whole genome shotgun (WGS) entry which is preliminary data.</text>
</comment>
<sequence>MVPFDSKQVSIAVDDIPALREYLKEFDQEKRQIELSRIYTQAIPSESAGMLADIGYSCGTKLCSHVLVQLKDDQTKTLPLCEGSIFQAAYFSPDESKLAVLLGRNEGADIIRNHVVFVDVSKLEEINIPEQKQSERVKQLVSPDSFHWPIRDLKWLDDQSVSLTVPELEDSSYETLANWNKTNGPSKEVQISVDNKSD</sequence>
<evidence type="ECO:0000313" key="3">
    <source>
        <dbReference type="Proteomes" id="UP000319578"/>
    </source>
</evidence>
<gene>
    <name evidence="2" type="ORF">BRE01_50310</name>
</gene>
<accession>A0ABQ0TU14</accession>